<keyword evidence="1" id="KW-0812">Transmembrane</keyword>
<dbReference type="EMBL" id="JBBMEX010000010">
    <property type="protein sequence ID" value="MEQ2558297.1"/>
    <property type="molecule type" value="Genomic_DNA"/>
</dbReference>
<dbReference type="RefSeq" id="WP_177962996.1">
    <property type="nucleotide sequence ID" value="NZ_JBBMEX010000010.1"/>
</dbReference>
<evidence type="ECO:0000313" key="2">
    <source>
        <dbReference type="EMBL" id="MEQ2558297.1"/>
    </source>
</evidence>
<keyword evidence="1" id="KW-1133">Transmembrane helix</keyword>
<proteinExistence type="predicted"/>
<keyword evidence="3" id="KW-1185">Reference proteome</keyword>
<reference evidence="2 3" key="1">
    <citation type="submission" date="2024-03" db="EMBL/GenBank/DDBJ databases">
        <title>Human intestinal bacterial collection.</title>
        <authorList>
            <person name="Pauvert C."/>
            <person name="Hitch T.C.A."/>
            <person name="Clavel T."/>
        </authorList>
    </citation>
    <scope>NUCLEOTIDE SEQUENCE [LARGE SCALE GENOMIC DNA]</scope>
    <source>
        <strain evidence="2 3">CLA-AA-H185</strain>
    </source>
</reference>
<evidence type="ECO:0000256" key="1">
    <source>
        <dbReference type="SAM" id="Phobius"/>
    </source>
</evidence>
<feature type="transmembrane region" description="Helical" evidence="1">
    <location>
        <begin position="17"/>
        <end position="38"/>
    </location>
</feature>
<evidence type="ECO:0000313" key="3">
    <source>
        <dbReference type="Proteomes" id="UP001454489"/>
    </source>
</evidence>
<name>A0ABV1HF16_9FIRM</name>
<keyword evidence="1" id="KW-0472">Membrane</keyword>
<sequence>MAGRRRKKRKQNGNGKIWISIIVATLLIVMSVQIVGLYNKKETYMAKESSLKTQLEDEKNRSQEIKDYEEYTKTQKFIEDMAKSRLGLVYDNEVIFKKK</sequence>
<gene>
    <name evidence="2" type="ORF">WMO43_10535</name>
</gene>
<comment type="caution">
    <text evidence="2">The sequence shown here is derived from an EMBL/GenBank/DDBJ whole genome shotgun (WGS) entry which is preliminary data.</text>
</comment>
<dbReference type="InterPro" id="IPR007060">
    <property type="entry name" value="FtsL/DivIC"/>
</dbReference>
<dbReference type="Pfam" id="PF04977">
    <property type="entry name" value="DivIC"/>
    <property type="match status" value="1"/>
</dbReference>
<organism evidence="2 3">
    <name type="scientific">Maccoyibacter intestinihominis</name>
    <dbReference type="NCBI Taxonomy" id="3133499"/>
    <lineage>
        <taxon>Bacteria</taxon>
        <taxon>Bacillati</taxon>
        <taxon>Bacillota</taxon>
        <taxon>Clostridia</taxon>
        <taxon>Lachnospirales</taxon>
        <taxon>Lachnospiraceae</taxon>
        <taxon>Maccoyibacter</taxon>
    </lineage>
</organism>
<protein>
    <submittedName>
        <fullName evidence="2">Septum formation initiator family protein</fullName>
    </submittedName>
</protein>
<dbReference type="Proteomes" id="UP001454489">
    <property type="component" value="Unassembled WGS sequence"/>
</dbReference>
<accession>A0ABV1HF16</accession>